<feature type="domain" description="G-protein coupled receptors family 1 profile" evidence="11">
    <location>
        <begin position="51"/>
        <end position="328"/>
    </location>
</feature>
<dbReference type="HOGENOM" id="CLU_070240_0_0_1"/>
<comment type="subcellular location">
    <subcellularLocation>
        <location evidence="1">Cell membrane</location>
        <topology evidence="1">Multi-pass membrane protein</topology>
    </subcellularLocation>
</comment>
<feature type="transmembrane region" description="Helical" evidence="10">
    <location>
        <begin position="12"/>
        <end position="32"/>
    </location>
</feature>
<keyword evidence="4 10" id="KW-1133">Transmembrane helix</keyword>
<feature type="transmembrane region" description="Helical" evidence="10">
    <location>
        <begin position="208"/>
        <end position="229"/>
    </location>
</feature>
<feature type="transmembrane region" description="Helical" evidence="10">
    <location>
        <begin position="38"/>
        <end position="60"/>
    </location>
</feature>
<reference evidence="12" key="3">
    <citation type="submission" date="2025-09" db="UniProtKB">
        <authorList>
            <consortium name="Ensembl"/>
        </authorList>
    </citation>
    <scope>IDENTIFICATION</scope>
</reference>
<dbReference type="PRINTS" id="PR00237">
    <property type="entry name" value="GPCRRHODOPSN"/>
</dbReference>
<evidence type="ECO:0000256" key="1">
    <source>
        <dbReference type="ARBA" id="ARBA00004651"/>
    </source>
</evidence>
<keyword evidence="7 9" id="KW-0675">Receptor</keyword>
<evidence type="ECO:0000256" key="3">
    <source>
        <dbReference type="ARBA" id="ARBA00022692"/>
    </source>
</evidence>
<evidence type="ECO:0000256" key="4">
    <source>
        <dbReference type="ARBA" id="ARBA00022989"/>
    </source>
</evidence>
<feature type="transmembrane region" description="Helical" evidence="10">
    <location>
        <begin position="115"/>
        <end position="133"/>
    </location>
</feature>
<dbReference type="Proteomes" id="UP000008672">
    <property type="component" value="Unassembled WGS sequence"/>
</dbReference>
<evidence type="ECO:0000256" key="6">
    <source>
        <dbReference type="ARBA" id="ARBA00023136"/>
    </source>
</evidence>
<evidence type="ECO:0000256" key="7">
    <source>
        <dbReference type="ARBA" id="ARBA00023170"/>
    </source>
</evidence>
<evidence type="ECO:0000313" key="12">
    <source>
        <dbReference type="Ensembl" id="ENSLACP00000015589.1"/>
    </source>
</evidence>
<evidence type="ECO:0000256" key="10">
    <source>
        <dbReference type="SAM" id="Phobius"/>
    </source>
</evidence>
<dbReference type="OMA" id="FNYGAYN"/>
<keyword evidence="5 9" id="KW-0297">G-protein coupled receptor</keyword>
<dbReference type="EMBL" id="AFYH01013870">
    <property type="status" value="NOT_ANNOTATED_CDS"/>
    <property type="molecule type" value="Genomic_DNA"/>
</dbReference>
<dbReference type="GeneTree" id="ENSGT00940000166133"/>
<feature type="transmembrane region" description="Helical" evidence="10">
    <location>
        <begin position="266"/>
        <end position="290"/>
    </location>
</feature>
<dbReference type="Pfam" id="PF00001">
    <property type="entry name" value="7tm_1"/>
    <property type="match status" value="1"/>
</dbReference>
<dbReference type="Gene3D" id="1.20.1070.10">
    <property type="entry name" value="Rhodopsin 7-helix transmembrane proteins"/>
    <property type="match status" value="1"/>
</dbReference>
<keyword evidence="13" id="KW-1185">Reference proteome</keyword>
<evidence type="ECO:0000256" key="2">
    <source>
        <dbReference type="ARBA" id="ARBA00022475"/>
    </source>
</evidence>
<reference evidence="13" key="1">
    <citation type="submission" date="2011-08" db="EMBL/GenBank/DDBJ databases">
        <title>The draft genome of Latimeria chalumnae.</title>
        <authorList>
            <person name="Di Palma F."/>
            <person name="Alfoldi J."/>
            <person name="Johnson J."/>
            <person name="Berlin A."/>
            <person name="Gnerre S."/>
            <person name="Jaffe D."/>
            <person name="MacCallum I."/>
            <person name="Young S."/>
            <person name="Walker B.J."/>
            <person name="Lander E."/>
            <person name="Lindblad-Toh K."/>
        </authorList>
    </citation>
    <scope>NUCLEOTIDE SEQUENCE [LARGE SCALE GENOMIC DNA]</scope>
    <source>
        <strain evidence="13">Wild caught</strain>
    </source>
</reference>
<organism evidence="12 13">
    <name type="scientific">Latimeria chalumnae</name>
    <name type="common">Coelacanth</name>
    <dbReference type="NCBI Taxonomy" id="7897"/>
    <lineage>
        <taxon>Eukaryota</taxon>
        <taxon>Metazoa</taxon>
        <taxon>Chordata</taxon>
        <taxon>Craniata</taxon>
        <taxon>Vertebrata</taxon>
        <taxon>Euteleostomi</taxon>
        <taxon>Coelacanthiformes</taxon>
        <taxon>Coelacanthidae</taxon>
        <taxon>Latimeria</taxon>
    </lineage>
</organism>
<reference evidence="12" key="2">
    <citation type="submission" date="2025-08" db="UniProtKB">
        <authorList>
            <consortium name="Ensembl"/>
        </authorList>
    </citation>
    <scope>IDENTIFICATION</scope>
</reference>
<gene>
    <name evidence="12" type="primary">LOC102366653</name>
</gene>
<keyword evidence="8 9" id="KW-0807">Transducer</keyword>
<dbReference type="GO" id="GO:0005886">
    <property type="term" value="C:plasma membrane"/>
    <property type="evidence" value="ECO:0007669"/>
    <property type="project" value="UniProtKB-SubCell"/>
</dbReference>
<dbReference type="InterPro" id="IPR052477">
    <property type="entry name" value="Orphan_GPCR1"/>
</dbReference>
<dbReference type="SUPFAM" id="SSF81321">
    <property type="entry name" value="Family A G protein-coupled receptor-like"/>
    <property type="match status" value="1"/>
</dbReference>
<dbReference type="InParanoid" id="H3B118"/>
<evidence type="ECO:0000256" key="5">
    <source>
        <dbReference type="ARBA" id="ARBA00023040"/>
    </source>
</evidence>
<comment type="similarity">
    <text evidence="9">Belongs to the G-protein coupled receptor 1 family.</text>
</comment>
<dbReference type="InterPro" id="IPR000276">
    <property type="entry name" value="GPCR_Rhodpsn"/>
</dbReference>
<dbReference type="PANTHER" id="PTHR46272:SF5">
    <property type="entry name" value="G-PROTEIN COUPLED RECEPTORS FAMILY 1 PROFILE DOMAIN-CONTAINING PROTEIN"/>
    <property type="match status" value="1"/>
</dbReference>
<dbReference type="GO" id="GO:0004930">
    <property type="term" value="F:G protein-coupled receptor activity"/>
    <property type="evidence" value="ECO:0007669"/>
    <property type="project" value="UniProtKB-KW"/>
</dbReference>
<evidence type="ECO:0000259" key="11">
    <source>
        <dbReference type="PROSITE" id="PS50262"/>
    </source>
</evidence>
<feature type="transmembrane region" description="Helical" evidence="10">
    <location>
        <begin position="72"/>
        <end position="95"/>
    </location>
</feature>
<keyword evidence="3 9" id="KW-0812">Transmembrane</keyword>
<dbReference type="InterPro" id="IPR017452">
    <property type="entry name" value="GPCR_Rhodpsn_7TM"/>
</dbReference>
<evidence type="ECO:0000313" key="13">
    <source>
        <dbReference type="Proteomes" id="UP000008672"/>
    </source>
</evidence>
<dbReference type="PANTHER" id="PTHR46272">
    <property type="entry name" value="G_PROTEIN_RECEP_F1_2 DOMAIN-CONTAINING PROTEIN"/>
    <property type="match status" value="1"/>
</dbReference>
<accession>H3B118</accession>
<keyword evidence="2" id="KW-1003">Cell membrane</keyword>
<dbReference type="Ensembl" id="ENSLACT00000015697.1">
    <property type="protein sequence ID" value="ENSLACP00000015589.1"/>
    <property type="gene ID" value="ENSLACG00000013724.1"/>
</dbReference>
<dbReference type="eggNOG" id="KOG3656">
    <property type="taxonomic scope" value="Eukaryota"/>
</dbReference>
<keyword evidence="6 10" id="KW-0472">Membrane</keyword>
<protein>
    <recommendedName>
        <fullName evidence="11">G-protein coupled receptors family 1 profile domain-containing protein</fullName>
    </recommendedName>
</protein>
<feature type="transmembrane region" description="Helical" evidence="10">
    <location>
        <begin position="154"/>
        <end position="174"/>
    </location>
</feature>
<proteinExistence type="inferred from homology"/>
<evidence type="ECO:0000256" key="9">
    <source>
        <dbReference type="RuleBase" id="RU000688"/>
    </source>
</evidence>
<dbReference type="PROSITE" id="PS50262">
    <property type="entry name" value="G_PROTEIN_RECEP_F1_2"/>
    <property type="match status" value="1"/>
</dbReference>
<dbReference type="AlphaFoldDB" id="H3B118"/>
<sequence length="362" mass="41755">FKMNEEHWMVKLQQVFYPLLAVIGIPCKYWVANAALKVIIIFVCVFLFFQANIVTFLIIWRRNCMLSKSSTYYLMAISLADTLVLILIVIIELVLKSHIPEPFWSWDPWCSIRDVFSYGAYNASVWLIVTFTIERFIAINSIRLKVKVCTSRSAMIVISSVFAISHIFSIPYYWSNQSVTVTVDGSLKEVHRCIYSRDMTSLFVLGLVWIQTALSYIIPYIIIFTLNGLTLRQIVLSNKVYSHTSNITHNSIGQCKRFRSQKRKSIVLLITISMSFASLSATRLVTQIILRKRYYNIDRNDYSKAINVAADIGTMLDLTNSAINMYLYACTQTKFRQELIKCVKSIICSCKYRNPHKKARPS</sequence>
<evidence type="ECO:0000256" key="8">
    <source>
        <dbReference type="ARBA" id="ARBA00023224"/>
    </source>
</evidence>
<name>H3B118_LATCH</name>
<dbReference type="PROSITE" id="PS00237">
    <property type="entry name" value="G_PROTEIN_RECEP_F1_1"/>
    <property type="match status" value="1"/>
</dbReference>